<protein>
    <recommendedName>
        <fullName evidence="5">Energy-coupling factor transport system substrate-specific component</fullName>
    </recommendedName>
</protein>
<dbReference type="EMBL" id="AP027734">
    <property type="protein sequence ID" value="BDZ56218.1"/>
    <property type="molecule type" value="Genomic_DNA"/>
</dbReference>
<organism evidence="3 4">
    <name type="scientific">Agromyces marinus</name>
    <dbReference type="NCBI Taxonomy" id="1389020"/>
    <lineage>
        <taxon>Bacteria</taxon>
        <taxon>Bacillati</taxon>
        <taxon>Actinomycetota</taxon>
        <taxon>Actinomycetes</taxon>
        <taxon>Micrococcales</taxon>
        <taxon>Microbacteriaceae</taxon>
        <taxon>Agromyces</taxon>
    </lineage>
</organism>
<gene>
    <name evidence="3" type="ORF">GCM10025870_32910</name>
</gene>
<dbReference type="Pfam" id="PF09819">
    <property type="entry name" value="ABC_cobalt"/>
    <property type="match status" value="1"/>
</dbReference>
<feature type="transmembrane region" description="Helical" evidence="2">
    <location>
        <begin position="69"/>
        <end position="86"/>
    </location>
</feature>
<keyword evidence="4" id="KW-1185">Reference proteome</keyword>
<dbReference type="PIRSF" id="PIRSF037394">
    <property type="entry name" value="ABC_thiamine-permease_YkoE_prd"/>
    <property type="match status" value="1"/>
</dbReference>
<dbReference type="RefSeq" id="WP_234659168.1">
    <property type="nucleotide sequence ID" value="NZ_AP027734.1"/>
</dbReference>
<feature type="region of interest" description="Disordered" evidence="1">
    <location>
        <begin position="1"/>
        <end position="20"/>
    </location>
</feature>
<sequence length="216" mass="22244">MHETSTTGTSTTHSDEHRTAAARSTRWRVVDIVVASVIGVATGVVFLIWNNVGAAWYGAADAVTPGLGGFAIGIWLIGGVLGGLIIRKPGAALYVELLAATVSALVGNQWGIEVIYSGIAQGLGAELVFLATRYRRFGIPTAMLAGAGAAVGAWLLELFLAGNLQKSAEFLAIYFGAVVVSGAVLAGLLGWFVVRGLAATGALSRFGAGRDVSERV</sequence>
<evidence type="ECO:0008006" key="5">
    <source>
        <dbReference type="Google" id="ProtNLM"/>
    </source>
</evidence>
<proteinExistence type="predicted"/>
<keyword evidence="2" id="KW-0812">Transmembrane</keyword>
<dbReference type="InterPro" id="IPR017195">
    <property type="entry name" value="ABC_thiamin-permease_prd"/>
</dbReference>
<evidence type="ECO:0000256" key="1">
    <source>
        <dbReference type="SAM" id="MobiDB-lite"/>
    </source>
</evidence>
<evidence type="ECO:0000313" key="3">
    <source>
        <dbReference type="EMBL" id="BDZ56218.1"/>
    </source>
</evidence>
<feature type="transmembrane region" description="Helical" evidence="2">
    <location>
        <begin position="170"/>
        <end position="194"/>
    </location>
</feature>
<feature type="transmembrane region" description="Helical" evidence="2">
    <location>
        <begin position="29"/>
        <end position="49"/>
    </location>
</feature>
<reference evidence="4" key="1">
    <citation type="journal article" date="2019" name="Int. J. Syst. Evol. Microbiol.">
        <title>The Global Catalogue of Microorganisms (GCM) 10K type strain sequencing project: providing services to taxonomists for standard genome sequencing and annotation.</title>
        <authorList>
            <consortium name="The Broad Institute Genomics Platform"/>
            <consortium name="The Broad Institute Genome Sequencing Center for Infectious Disease"/>
            <person name="Wu L."/>
            <person name="Ma J."/>
        </authorList>
    </citation>
    <scope>NUCLEOTIDE SEQUENCE [LARGE SCALE GENOMIC DNA]</scope>
    <source>
        <strain evidence="4">NBRC 109019</strain>
    </source>
</reference>
<accession>A0ABN6YG60</accession>
<feature type="transmembrane region" description="Helical" evidence="2">
    <location>
        <begin position="144"/>
        <end position="164"/>
    </location>
</feature>
<evidence type="ECO:0000256" key="2">
    <source>
        <dbReference type="SAM" id="Phobius"/>
    </source>
</evidence>
<keyword evidence="2" id="KW-1133">Transmembrane helix</keyword>
<name>A0ABN6YG60_9MICO</name>
<keyword evidence="2" id="KW-0472">Membrane</keyword>
<feature type="compositionally biased region" description="Low complexity" evidence="1">
    <location>
        <begin position="1"/>
        <end position="12"/>
    </location>
</feature>
<evidence type="ECO:0000313" key="4">
    <source>
        <dbReference type="Proteomes" id="UP001321477"/>
    </source>
</evidence>
<dbReference type="Proteomes" id="UP001321477">
    <property type="component" value="Chromosome"/>
</dbReference>